<dbReference type="OMA" id="RMQWILK"/>
<name>A0A0K9PI87_ZOSMR</name>
<reference evidence="4" key="1">
    <citation type="journal article" date="2016" name="Nature">
        <title>The genome of the seagrass Zostera marina reveals angiosperm adaptation to the sea.</title>
        <authorList>
            <person name="Olsen J.L."/>
            <person name="Rouze P."/>
            <person name="Verhelst B."/>
            <person name="Lin Y.-C."/>
            <person name="Bayer T."/>
            <person name="Collen J."/>
            <person name="Dattolo E."/>
            <person name="De Paoli E."/>
            <person name="Dittami S."/>
            <person name="Maumus F."/>
            <person name="Michel G."/>
            <person name="Kersting A."/>
            <person name="Lauritano C."/>
            <person name="Lohaus R."/>
            <person name="Toepel M."/>
            <person name="Tonon T."/>
            <person name="Vanneste K."/>
            <person name="Amirebrahimi M."/>
            <person name="Brakel J."/>
            <person name="Bostroem C."/>
            <person name="Chovatia M."/>
            <person name="Grimwood J."/>
            <person name="Jenkins J.W."/>
            <person name="Jueterbock A."/>
            <person name="Mraz A."/>
            <person name="Stam W.T."/>
            <person name="Tice H."/>
            <person name="Bornberg-Bauer E."/>
            <person name="Green P.J."/>
            <person name="Pearson G.A."/>
            <person name="Procaccini G."/>
            <person name="Duarte C.M."/>
            <person name="Schmutz J."/>
            <person name="Reusch T.B.H."/>
            <person name="Van de Peer Y."/>
        </authorList>
    </citation>
    <scope>NUCLEOTIDE SEQUENCE [LARGE SCALE GENOMIC DNA]</scope>
    <source>
        <strain evidence="4">cv. Finnish</strain>
    </source>
</reference>
<evidence type="ECO:0000313" key="4">
    <source>
        <dbReference type="Proteomes" id="UP000036987"/>
    </source>
</evidence>
<dbReference type="PANTHER" id="PTHR33223:SF6">
    <property type="entry name" value="CCHC-TYPE DOMAIN-CONTAINING PROTEIN"/>
    <property type="match status" value="1"/>
</dbReference>
<organism evidence="3 4">
    <name type="scientific">Zostera marina</name>
    <name type="common">Eelgrass</name>
    <dbReference type="NCBI Taxonomy" id="29655"/>
    <lineage>
        <taxon>Eukaryota</taxon>
        <taxon>Viridiplantae</taxon>
        <taxon>Streptophyta</taxon>
        <taxon>Embryophyta</taxon>
        <taxon>Tracheophyta</taxon>
        <taxon>Spermatophyta</taxon>
        <taxon>Magnoliopsida</taxon>
        <taxon>Liliopsida</taxon>
        <taxon>Zosteraceae</taxon>
        <taxon>Zostera</taxon>
    </lineage>
</organism>
<dbReference type="AlphaFoldDB" id="A0A0K9PI87"/>
<dbReference type="Pfam" id="PF03732">
    <property type="entry name" value="Retrotrans_gag"/>
    <property type="match status" value="1"/>
</dbReference>
<comment type="caution">
    <text evidence="3">The sequence shown here is derived from an EMBL/GenBank/DDBJ whole genome shotgun (WGS) entry which is preliminary data.</text>
</comment>
<proteinExistence type="predicted"/>
<dbReference type="EMBL" id="LFYR01000869">
    <property type="protein sequence ID" value="KMZ67962.1"/>
    <property type="molecule type" value="Genomic_DNA"/>
</dbReference>
<gene>
    <name evidence="3" type="ORF">ZOSMA_251G00360</name>
</gene>
<dbReference type="Proteomes" id="UP000036987">
    <property type="component" value="Unassembled WGS sequence"/>
</dbReference>
<evidence type="ECO:0000313" key="3">
    <source>
        <dbReference type="EMBL" id="KMZ67962.1"/>
    </source>
</evidence>
<dbReference type="OrthoDB" id="686606at2759"/>
<keyword evidence="4" id="KW-1185">Reference proteome</keyword>
<feature type="region of interest" description="Disordered" evidence="1">
    <location>
        <begin position="1"/>
        <end position="44"/>
    </location>
</feature>
<feature type="domain" description="Retrotransposon gag" evidence="2">
    <location>
        <begin position="125"/>
        <end position="215"/>
    </location>
</feature>
<protein>
    <recommendedName>
        <fullName evidence="2">Retrotransposon gag domain-containing protein</fullName>
    </recommendedName>
</protein>
<feature type="compositionally biased region" description="Basic residues" evidence="1">
    <location>
        <begin position="1"/>
        <end position="22"/>
    </location>
</feature>
<dbReference type="PANTHER" id="PTHR33223">
    <property type="entry name" value="CCHC-TYPE DOMAIN-CONTAINING PROTEIN"/>
    <property type="match status" value="1"/>
</dbReference>
<evidence type="ECO:0000256" key="1">
    <source>
        <dbReference type="SAM" id="MobiDB-lite"/>
    </source>
</evidence>
<dbReference type="STRING" id="29655.A0A0K9PI87"/>
<sequence length="337" mass="39355">MGKKWIQQRRRERRSKFRHRRISSSPSVINEDDGIGRTTDEEREGQVWQNAAAYDDYSSIANISQTEEKRSSSSSLLGRNTSYINVAPLPIFHGVREECPVAHLTRFARVCRANNVSTTDTILNIFPVTLVDEASLWYELTIEPNPSLTWFDIKSIFLDTYRRPEESRTELMSMKQKSEESVKSYYMRLQWLLIKLPEHGLRDEVLKGIFVDGLKDKECYNWIVLQRPRSLDEAFAVACAWERTGFANRRIVQERVAAVKCGFCEGLHEESGCVLRRKMRELWFNSRNTEESKEMMGGKQQQQQEHQKQCKCWKHECWKKFDRSTSAPINRASSSKP</sequence>
<dbReference type="InterPro" id="IPR005162">
    <property type="entry name" value="Retrotrans_gag_dom"/>
</dbReference>
<accession>A0A0K9PI87</accession>
<evidence type="ECO:0000259" key="2">
    <source>
        <dbReference type="Pfam" id="PF03732"/>
    </source>
</evidence>